<dbReference type="SUPFAM" id="SSF52374">
    <property type="entry name" value="Nucleotidylyl transferase"/>
    <property type="match status" value="1"/>
</dbReference>
<dbReference type="InterPro" id="IPR015865">
    <property type="entry name" value="Riboflavin_kinase_bac/euk"/>
</dbReference>
<keyword evidence="4 15" id="KW-0285">Flavoprotein</keyword>
<dbReference type="EC" id="2.7.7.2" evidence="15"/>
<dbReference type="Pfam" id="PF01687">
    <property type="entry name" value="Flavokinase"/>
    <property type="match status" value="1"/>
</dbReference>
<keyword evidence="11 15" id="KW-0067">ATP-binding</keyword>
<accession>Q1K2V7</accession>
<comment type="pathway">
    <text evidence="3 15">Cofactor biosynthesis; FMN biosynthesis; FMN from riboflavin (ATP route): step 1/1.</text>
</comment>
<keyword evidence="10 15" id="KW-0274">FAD</keyword>
<keyword evidence="6 15" id="KW-0808">Transferase</keyword>
<dbReference type="UniPathway" id="UPA00276">
    <property type="reaction ID" value="UER00406"/>
</dbReference>
<dbReference type="NCBIfam" id="NF004162">
    <property type="entry name" value="PRK05627.1-5"/>
    <property type="match status" value="1"/>
</dbReference>
<evidence type="ECO:0000256" key="6">
    <source>
        <dbReference type="ARBA" id="ARBA00022679"/>
    </source>
</evidence>
<keyword evidence="18" id="KW-1185">Reference proteome</keyword>
<keyword evidence="5 15" id="KW-0288">FMN</keyword>
<dbReference type="GO" id="GO:0008531">
    <property type="term" value="F:riboflavin kinase activity"/>
    <property type="evidence" value="ECO:0007669"/>
    <property type="project" value="UniProtKB-UniRule"/>
</dbReference>
<dbReference type="EC" id="2.7.1.26" evidence="15"/>
<dbReference type="InterPro" id="IPR023465">
    <property type="entry name" value="Riboflavin_kinase_dom_sf"/>
</dbReference>
<evidence type="ECO:0000256" key="9">
    <source>
        <dbReference type="ARBA" id="ARBA00022777"/>
    </source>
</evidence>
<evidence type="ECO:0000256" key="7">
    <source>
        <dbReference type="ARBA" id="ARBA00022695"/>
    </source>
</evidence>
<dbReference type="InterPro" id="IPR015864">
    <property type="entry name" value="FAD_synthase"/>
</dbReference>
<dbReference type="CDD" id="cd02064">
    <property type="entry name" value="FAD_synthetase_N"/>
    <property type="match status" value="1"/>
</dbReference>
<reference evidence="17" key="2">
    <citation type="submission" date="2006-05" db="EMBL/GenBank/DDBJ databases">
        <title>Sequencing of the draft genome and assembly of Desulfuromonas acetoxidans DSM 684.</title>
        <authorList>
            <consortium name="US DOE Joint Genome Institute (JGI-PGF)"/>
            <person name="Copeland A."/>
            <person name="Lucas S."/>
            <person name="Lapidus A."/>
            <person name="Barry K."/>
            <person name="Detter J.C."/>
            <person name="Glavina del Rio T."/>
            <person name="Hammon N."/>
            <person name="Israni S."/>
            <person name="Dalin E."/>
            <person name="Tice H."/>
            <person name="Bruce D."/>
            <person name="Pitluck S."/>
            <person name="Richardson P."/>
        </authorList>
    </citation>
    <scope>NUCLEOTIDE SEQUENCE [LARGE SCALE GENOMIC DNA]</scope>
    <source>
        <strain evidence="17">DSM 684</strain>
    </source>
</reference>
<dbReference type="NCBIfam" id="TIGR00083">
    <property type="entry name" value="ribF"/>
    <property type="match status" value="1"/>
</dbReference>
<dbReference type="FunFam" id="3.40.50.620:FF:000021">
    <property type="entry name" value="Riboflavin biosynthesis protein"/>
    <property type="match status" value="1"/>
</dbReference>
<keyword evidence="8 15" id="KW-0547">Nucleotide-binding</keyword>
<evidence type="ECO:0000256" key="13">
    <source>
        <dbReference type="ARBA" id="ARBA00047880"/>
    </source>
</evidence>
<dbReference type="Gene3D" id="2.40.30.30">
    <property type="entry name" value="Riboflavin kinase-like"/>
    <property type="match status" value="1"/>
</dbReference>
<protein>
    <recommendedName>
        <fullName evidence="15">Riboflavin biosynthesis protein</fullName>
    </recommendedName>
    <domain>
        <recommendedName>
            <fullName evidence="15">Riboflavin kinase</fullName>
            <ecNumber evidence="15">2.7.1.26</ecNumber>
        </recommendedName>
        <alternativeName>
            <fullName evidence="15">Flavokinase</fullName>
        </alternativeName>
    </domain>
    <domain>
        <recommendedName>
            <fullName evidence="15">FMN adenylyltransferase</fullName>
            <ecNumber evidence="15">2.7.7.2</ecNumber>
        </recommendedName>
        <alternativeName>
            <fullName evidence="15">FAD pyrophosphorylase</fullName>
        </alternativeName>
        <alternativeName>
            <fullName evidence="15">FAD synthase</fullName>
        </alternativeName>
    </domain>
</protein>
<comment type="catalytic activity">
    <reaction evidence="14 15">
        <text>FMN + ATP + H(+) = FAD + diphosphate</text>
        <dbReference type="Rhea" id="RHEA:17237"/>
        <dbReference type="ChEBI" id="CHEBI:15378"/>
        <dbReference type="ChEBI" id="CHEBI:30616"/>
        <dbReference type="ChEBI" id="CHEBI:33019"/>
        <dbReference type="ChEBI" id="CHEBI:57692"/>
        <dbReference type="ChEBI" id="CHEBI:58210"/>
        <dbReference type="EC" id="2.7.7.2"/>
    </reaction>
</comment>
<evidence type="ECO:0000256" key="5">
    <source>
        <dbReference type="ARBA" id="ARBA00022643"/>
    </source>
</evidence>
<dbReference type="NCBIfam" id="NF004160">
    <property type="entry name" value="PRK05627.1-3"/>
    <property type="match status" value="1"/>
</dbReference>
<comment type="catalytic activity">
    <reaction evidence="13 15">
        <text>riboflavin + ATP = FMN + ADP + H(+)</text>
        <dbReference type="Rhea" id="RHEA:14357"/>
        <dbReference type="ChEBI" id="CHEBI:15378"/>
        <dbReference type="ChEBI" id="CHEBI:30616"/>
        <dbReference type="ChEBI" id="CHEBI:57986"/>
        <dbReference type="ChEBI" id="CHEBI:58210"/>
        <dbReference type="ChEBI" id="CHEBI:456216"/>
        <dbReference type="EC" id="2.7.1.26"/>
    </reaction>
</comment>
<dbReference type="UniPathway" id="UPA00277">
    <property type="reaction ID" value="UER00407"/>
</dbReference>
<dbReference type="SMART" id="SM00904">
    <property type="entry name" value="Flavokinase"/>
    <property type="match status" value="1"/>
</dbReference>
<dbReference type="Gene3D" id="3.40.50.620">
    <property type="entry name" value="HUPs"/>
    <property type="match status" value="1"/>
</dbReference>
<dbReference type="PIRSF" id="PIRSF004491">
    <property type="entry name" value="FAD_Synth"/>
    <property type="match status" value="1"/>
</dbReference>
<proteinExistence type="inferred from homology"/>
<dbReference type="InterPro" id="IPR002606">
    <property type="entry name" value="Riboflavin_kinase_bac"/>
</dbReference>
<dbReference type="Pfam" id="PF06574">
    <property type="entry name" value="FAD_syn"/>
    <property type="match status" value="1"/>
</dbReference>
<dbReference type="InterPro" id="IPR014729">
    <property type="entry name" value="Rossmann-like_a/b/a_fold"/>
</dbReference>
<comment type="caution">
    <text evidence="17">The sequence shown here is derived from an EMBL/GenBank/DDBJ whole genome shotgun (WGS) entry which is preliminary data.</text>
</comment>
<keyword evidence="9 15" id="KW-0418">Kinase</keyword>
<dbReference type="GO" id="GO:0003919">
    <property type="term" value="F:FMN adenylyltransferase activity"/>
    <property type="evidence" value="ECO:0007669"/>
    <property type="project" value="UniProtKB-UniRule"/>
</dbReference>
<dbReference type="Proteomes" id="UP000005695">
    <property type="component" value="Unassembled WGS sequence"/>
</dbReference>
<dbReference type="RefSeq" id="WP_005998209.1">
    <property type="nucleotide sequence ID" value="NZ_AAEW02000003.1"/>
</dbReference>
<evidence type="ECO:0000256" key="2">
    <source>
        <dbReference type="ARBA" id="ARBA00004726"/>
    </source>
</evidence>
<dbReference type="GO" id="GO:0009231">
    <property type="term" value="P:riboflavin biosynthetic process"/>
    <property type="evidence" value="ECO:0007669"/>
    <property type="project" value="InterPro"/>
</dbReference>
<evidence type="ECO:0000256" key="1">
    <source>
        <dbReference type="ARBA" id="ARBA00002121"/>
    </source>
</evidence>
<keyword evidence="12" id="KW-0511">Multifunctional enzyme</keyword>
<dbReference type="GO" id="GO:0009398">
    <property type="term" value="P:FMN biosynthetic process"/>
    <property type="evidence" value="ECO:0007669"/>
    <property type="project" value="UniProtKB-UniRule"/>
</dbReference>
<gene>
    <name evidence="17" type="ORF">Dace_2026</name>
</gene>
<dbReference type="AlphaFoldDB" id="Q1K2V7"/>
<dbReference type="PANTHER" id="PTHR22749:SF6">
    <property type="entry name" value="RIBOFLAVIN KINASE"/>
    <property type="match status" value="1"/>
</dbReference>
<evidence type="ECO:0000256" key="3">
    <source>
        <dbReference type="ARBA" id="ARBA00005201"/>
    </source>
</evidence>
<dbReference type="GO" id="GO:0006747">
    <property type="term" value="P:FAD biosynthetic process"/>
    <property type="evidence" value="ECO:0007669"/>
    <property type="project" value="UniProtKB-UniRule"/>
</dbReference>
<evidence type="ECO:0000256" key="14">
    <source>
        <dbReference type="ARBA" id="ARBA00049494"/>
    </source>
</evidence>
<comment type="pathway">
    <text evidence="2 15">Cofactor biosynthesis; FAD biosynthesis; FAD from FMN: step 1/1.</text>
</comment>
<evidence type="ECO:0000313" key="18">
    <source>
        <dbReference type="Proteomes" id="UP000005695"/>
    </source>
</evidence>
<organism evidence="17 18">
    <name type="scientific">Desulfuromonas acetoxidans (strain DSM 684 / 11070)</name>
    <dbReference type="NCBI Taxonomy" id="281689"/>
    <lineage>
        <taxon>Bacteria</taxon>
        <taxon>Pseudomonadati</taxon>
        <taxon>Thermodesulfobacteriota</taxon>
        <taxon>Desulfuromonadia</taxon>
        <taxon>Desulfuromonadales</taxon>
        <taxon>Desulfuromonadaceae</taxon>
        <taxon>Desulfuromonas</taxon>
    </lineage>
</organism>
<evidence type="ECO:0000256" key="8">
    <source>
        <dbReference type="ARBA" id="ARBA00022741"/>
    </source>
</evidence>
<dbReference type="SUPFAM" id="SSF82114">
    <property type="entry name" value="Riboflavin kinase-like"/>
    <property type="match status" value="1"/>
</dbReference>
<reference evidence="17" key="1">
    <citation type="submission" date="2006-05" db="EMBL/GenBank/DDBJ databases">
        <title>Annotation of the draft genome assembly of Desulfuromonas acetoxidans DSM 684.</title>
        <authorList>
            <consortium name="US DOE Joint Genome Institute (JGI-ORNL)"/>
            <person name="Larimer F."/>
            <person name="Land M."/>
            <person name="Hauser L."/>
        </authorList>
    </citation>
    <scope>NUCLEOTIDE SEQUENCE [LARGE SCALE GENOMIC DNA]</scope>
    <source>
        <strain evidence="17">DSM 684</strain>
    </source>
</reference>
<evidence type="ECO:0000256" key="15">
    <source>
        <dbReference type="PIRNR" id="PIRNR004491"/>
    </source>
</evidence>
<evidence type="ECO:0000256" key="12">
    <source>
        <dbReference type="ARBA" id="ARBA00023268"/>
    </source>
</evidence>
<dbReference type="EMBL" id="AAEW02000003">
    <property type="protein sequence ID" value="EAT16774.1"/>
    <property type="molecule type" value="Genomic_DNA"/>
</dbReference>
<comment type="similarity">
    <text evidence="15">Belongs to the ribF family.</text>
</comment>
<evidence type="ECO:0000256" key="10">
    <source>
        <dbReference type="ARBA" id="ARBA00022827"/>
    </source>
</evidence>
<sequence length="324" mass="36264">MKVIRNLSEIDHPFDHAVVTLGNFDGVHLGHREIFRSVVESARNEGGTSIVCTFEPHPLKLLAADRAPRLINTPQERERLIGASCVDVLLVLPFTPELAALDPEQFVDQILIERIGLKHLVVGYDYAFGKGRSGSIEFLREQGQRKGFIVDVFGPVQKQGQVISSTRVRQHVLSGDVEGVVALLGRHFNFEGQVVHGDGRGHNLGFATANLATEKELIPASGVYACIAMVHGKEYKSVVSIGCKTTFGDHPLTIEAHLFDFKEDVYDQTMRLYFVKKLRNQKTFSDKDALIGAIEQDVTEAHHCLERTRIIEYREYLTFKQDEA</sequence>
<evidence type="ECO:0000256" key="4">
    <source>
        <dbReference type="ARBA" id="ARBA00022630"/>
    </source>
</evidence>
<evidence type="ECO:0000259" key="16">
    <source>
        <dbReference type="SMART" id="SM00904"/>
    </source>
</evidence>
<feature type="domain" description="Riboflavin kinase" evidence="16">
    <location>
        <begin position="183"/>
        <end position="306"/>
    </location>
</feature>
<dbReference type="OrthoDB" id="9803667at2"/>
<evidence type="ECO:0000256" key="11">
    <source>
        <dbReference type="ARBA" id="ARBA00022840"/>
    </source>
</evidence>
<name>Q1K2V7_DESA6</name>
<dbReference type="GO" id="GO:0005524">
    <property type="term" value="F:ATP binding"/>
    <property type="evidence" value="ECO:0007669"/>
    <property type="project" value="UniProtKB-UniRule"/>
</dbReference>
<evidence type="ECO:0000313" key="17">
    <source>
        <dbReference type="EMBL" id="EAT16774.1"/>
    </source>
</evidence>
<dbReference type="InterPro" id="IPR023468">
    <property type="entry name" value="Riboflavin_kinase"/>
</dbReference>
<dbReference type="PANTHER" id="PTHR22749">
    <property type="entry name" value="RIBOFLAVIN KINASE/FMN ADENYLYLTRANSFERASE"/>
    <property type="match status" value="1"/>
</dbReference>
<keyword evidence="7 15" id="KW-0548">Nucleotidyltransferase</keyword>
<comment type="function">
    <text evidence="1">Catalyzes the phosphorylation of riboflavin to FMN followed by the adenylation of FMN to FAD.</text>
</comment>